<comment type="caution">
    <text evidence="1">The sequence shown here is derived from an EMBL/GenBank/DDBJ whole genome shotgun (WGS) entry which is preliminary data.</text>
</comment>
<evidence type="ECO:0000313" key="1">
    <source>
        <dbReference type="EMBL" id="OHT11959.1"/>
    </source>
</evidence>
<reference evidence="1" key="1">
    <citation type="submission" date="2016-10" db="EMBL/GenBank/DDBJ databases">
        <authorList>
            <person name="Benchimol M."/>
            <person name="Almeida L.G."/>
            <person name="Vasconcelos A.T."/>
            <person name="Perreira-Neves A."/>
            <person name="Rosa I.A."/>
            <person name="Tasca T."/>
            <person name="Bogo M.R."/>
            <person name="de Souza W."/>
        </authorList>
    </citation>
    <scope>NUCLEOTIDE SEQUENCE [LARGE SCALE GENOMIC DNA]</scope>
    <source>
        <strain evidence="1">K</strain>
    </source>
</reference>
<sequence>MSLPNLSAKELNRKRQVMAPLNIGTSFVGIFTRKVKTKSGLPRFYLYTLDQKDLVCASEFHIFGDSYHRISLSSTCFVPSDHRCLGQLVNKEFSPVFLGKLNHFADPNRQVDSIRIRVAREYEKPNLIDKSKKKKTLEVPTKASTKMTESDNCYSNSNNNNVINIKKDNRDINNKKQNDDVDDNTTKASRDIEVTILPHVETNEEDDFSIRKRPFKFFHRLFPSVSYVESKKNVLFMVKKNHCFSLVKQFEDEYYFTVSYPLSIFQGFCIAASLFHKVKNE</sequence>
<proteinExistence type="predicted"/>
<evidence type="ECO:0000313" key="2">
    <source>
        <dbReference type="Proteomes" id="UP000179807"/>
    </source>
</evidence>
<dbReference type="AlphaFoldDB" id="A0A1J4KKZ2"/>
<dbReference type="EMBL" id="MLAK01000574">
    <property type="protein sequence ID" value="OHT11959.1"/>
    <property type="molecule type" value="Genomic_DNA"/>
</dbReference>
<dbReference type="VEuPathDB" id="TrichDB:TRFO_18330"/>
<dbReference type="RefSeq" id="XP_068365095.1">
    <property type="nucleotide sequence ID" value="XM_068500116.1"/>
</dbReference>
<gene>
    <name evidence="1" type="ORF">TRFO_18330</name>
</gene>
<dbReference type="Proteomes" id="UP000179807">
    <property type="component" value="Unassembled WGS sequence"/>
</dbReference>
<evidence type="ECO:0008006" key="3">
    <source>
        <dbReference type="Google" id="ProtNLM"/>
    </source>
</evidence>
<organism evidence="1 2">
    <name type="scientific">Tritrichomonas foetus</name>
    <dbReference type="NCBI Taxonomy" id="1144522"/>
    <lineage>
        <taxon>Eukaryota</taxon>
        <taxon>Metamonada</taxon>
        <taxon>Parabasalia</taxon>
        <taxon>Tritrichomonadida</taxon>
        <taxon>Tritrichomonadidae</taxon>
        <taxon>Tritrichomonas</taxon>
    </lineage>
</organism>
<protein>
    <recommendedName>
        <fullName evidence="3">Tubby C-terminal domain-containing protein</fullName>
    </recommendedName>
</protein>
<keyword evidence="2" id="KW-1185">Reference proteome</keyword>
<accession>A0A1J4KKZ2</accession>
<name>A0A1J4KKZ2_9EUKA</name>
<dbReference type="GeneID" id="94834820"/>